<dbReference type="GO" id="GO:0046872">
    <property type="term" value="F:metal ion binding"/>
    <property type="evidence" value="ECO:0007669"/>
    <property type="project" value="UniProtKB-KW"/>
</dbReference>
<keyword evidence="5 9" id="KW-0067">ATP-binding</keyword>
<feature type="binding site" evidence="9">
    <location>
        <begin position="38"/>
        <end position="42"/>
    </location>
    <ligand>
        <name>substrate</name>
    </ligand>
</feature>
<comment type="cofactor">
    <cofactor evidence="9">
        <name>Mg(2+)</name>
        <dbReference type="ChEBI" id="CHEBI:18420"/>
    </cofactor>
    <text evidence="9">Requires a divalent cation, most likely magnesium in vivo, as an electrophilic catalyst to aid phosphoryl group transfer. It is the chelate of the metal and the nucleotide that is the actual substrate.</text>
</comment>
<comment type="subcellular location">
    <subcellularLocation>
        <location evidence="9">Cytoplasm</location>
    </subcellularLocation>
</comment>
<dbReference type="EC" id="2.7.1.15" evidence="9"/>
<dbReference type="RefSeq" id="WP_155064089.1">
    <property type="nucleotide sequence ID" value="NZ_WMIF01000008.1"/>
</dbReference>
<evidence type="ECO:0000313" key="11">
    <source>
        <dbReference type="EMBL" id="MTH34532.1"/>
    </source>
</evidence>
<keyword evidence="8 9" id="KW-0119">Carbohydrate metabolism</keyword>
<feature type="binding site" evidence="9">
    <location>
        <begin position="10"/>
        <end position="12"/>
    </location>
    <ligand>
        <name>substrate</name>
    </ligand>
</feature>
<dbReference type="OrthoDB" id="9792663at2"/>
<feature type="binding site" evidence="9">
    <location>
        <begin position="236"/>
        <end position="237"/>
    </location>
    <ligand>
        <name>ATP</name>
        <dbReference type="ChEBI" id="CHEBI:30616"/>
    </ligand>
</feature>
<comment type="catalytic activity">
    <reaction evidence="9">
        <text>D-ribose + ATP = D-ribose 5-phosphate + ADP + H(+)</text>
        <dbReference type="Rhea" id="RHEA:13697"/>
        <dbReference type="ChEBI" id="CHEBI:15378"/>
        <dbReference type="ChEBI" id="CHEBI:30616"/>
        <dbReference type="ChEBI" id="CHEBI:47013"/>
        <dbReference type="ChEBI" id="CHEBI:78346"/>
        <dbReference type="ChEBI" id="CHEBI:456216"/>
        <dbReference type="EC" id="2.7.1.15"/>
    </reaction>
</comment>
<evidence type="ECO:0000313" key="12">
    <source>
        <dbReference type="Proteomes" id="UP000442533"/>
    </source>
</evidence>
<sequence>MTIYNLGSINIDHVYRLAALPQAGETIHSQSYGQGLGGKGANQSVAAARAGAQVHHLGAMGTGDDWVLDRLRDAGVDTGGIARLADEATGHAIILVEQGAENSIVLHPGANGALPADRIAAGLRGIGPGDILLMQNETSLQAETAARAKAAGARVIYSAAPFEIEALRAVLPHISILAVNEGEARQTFAAFGEDLPVEGLLITRGADGAEYRDLLSGKTTLQPAFKVEAVDTTGAGDCFAGWFAAGLARGEDVATALRHASAAAALQVTRKGAGDAMPDRAEVLDFLNARNS</sequence>
<protein>
    <recommendedName>
        <fullName evidence="9">Ribokinase</fullName>
        <shortName evidence="9">RK</shortName>
        <ecNumber evidence="9">2.7.1.15</ecNumber>
    </recommendedName>
</protein>
<evidence type="ECO:0000256" key="5">
    <source>
        <dbReference type="ARBA" id="ARBA00022840"/>
    </source>
</evidence>
<name>A0A844H111_9RHOB</name>
<feature type="binding site" evidence="9">
    <location>
        <begin position="203"/>
        <end position="208"/>
    </location>
    <ligand>
        <name>ATP</name>
        <dbReference type="ChEBI" id="CHEBI:30616"/>
    </ligand>
</feature>
<accession>A0A844H111</accession>
<proteinExistence type="inferred from homology"/>
<keyword evidence="12" id="KW-1185">Reference proteome</keyword>
<gene>
    <name evidence="9" type="primary">rbsK</name>
    <name evidence="11" type="ORF">GL279_07960</name>
</gene>
<dbReference type="AlphaFoldDB" id="A0A844H111"/>
<reference evidence="11 12" key="1">
    <citation type="submission" date="2019-11" db="EMBL/GenBank/DDBJ databases">
        <authorList>
            <person name="Dong K."/>
        </authorList>
    </citation>
    <scope>NUCLEOTIDE SEQUENCE [LARGE SCALE GENOMIC DNA]</scope>
    <source>
        <strain evidence="11 12">JCM 17370</strain>
    </source>
</reference>
<dbReference type="EMBL" id="WMIF01000008">
    <property type="protein sequence ID" value="MTH34532.1"/>
    <property type="molecule type" value="Genomic_DNA"/>
</dbReference>
<dbReference type="CDD" id="cd01174">
    <property type="entry name" value="ribokinase"/>
    <property type="match status" value="1"/>
</dbReference>
<dbReference type="Pfam" id="PF00294">
    <property type="entry name" value="PfkB"/>
    <property type="match status" value="1"/>
</dbReference>
<keyword evidence="2 9" id="KW-0479">Metal-binding</keyword>
<comment type="caution">
    <text evidence="9">Lacks conserved residue(s) required for the propagation of feature annotation.</text>
</comment>
<comment type="pathway">
    <text evidence="9">Carbohydrate metabolism; D-ribose degradation; D-ribose 5-phosphate from beta-D-ribopyranose: step 2/2.</text>
</comment>
<evidence type="ECO:0000259" key="10">
    <source>
        <dbReference type="Pfam" id="PF00294"/>
    </source>
</evidence>
<feature type="binding site" evidence="9">
    <location>
        <position position="233"/>
    </location>
    <ligand>
        <name>K(+)</name>
        <dbReference type="ChEBI" id="CHEBI:29103"/>
    </ligand>
</feature>
<dbReference type="UniPathway" id="UPA00916">
    <property type="reaction ID" value="UER00889"/>
</dbReference>
<keyword evidence="7 9" id="KW-0630">Potassium</keyword>
<keyword evidence="6 9" id="KW-0460">Magnesium</keyword>
<dbReference type="GO" id="GO:0005737">
    <property type="term" value="C:cytoplasm"/>
    <property type="evidence" value="ECO:0007669"/>
    <property type="project" value="UniProtKB-SubCell"/>
</dbReference>
<evidence type="ECO:0000256" key="2">
    <source>
        <dbReference type="ARBA" id="ARBA00022723"/>
    </source>
</evidence>
<dbReference type="GO" id="GO:0019303">
    <property type="term" value="P:D-ribose catabolic process"/>
    <property type="evidence" value="ECO:0007669"/>
    <property type="project" value="UniProtKB-UniRule"/>
</dbReference>
<comment type="function">
    <text evidence="9">Catalyzes the phosphorylation of ribose at O-5 in a reaction requiring ATP and magnesium. The resulting D-ribose-5-phosphate can then be used either for sythesis of nucleotides, histidine, and tryptophan, or as a component of the pentose phosphate pathway.</text>
</comment>
<evidence type="ECO:0000256" key="4">
    <source>
        <dbReference type="ARBA" id="ARBA00022777"/>
    </source>
</evidence>
<evidence type="ECO:0000256" key="3">
    <source>
        <dbReference type="ARBA" id="ARBA00022741"/>
    </source>
</evidence>
<evidence type="ECO:0000256" key="1">
    <source>
        <dbReference type="ARBA" id="ARBA00022679"/>
    </source>
</evidence>
<feature type="binding site" evidence="9">
    <location>
        <position position="237"/>
    </location>
    <ligand>
        <name>substrate</name>
    </ligand>
</feature>
<dbReference type="GO" id="GO:0004747">
    <property type="term" value="F:ribokinase activity"/>
    <property type="evidence" value="ECO:0007669"/>
    <property type="project" value="UniProtKB-UniRule"/>
</dbReference>
<dbReference type="Proteomes" id="UP000442533">
    <property type="component" value="Unassembled WGS sequence"/>
</dbReference>
<dbReference type="PANTHER" id="PTHR10584:SF166">
    <property type="entry name" value="RIBOKINASE"/>
    <property type="match status" value="1"/>
</dbReference>
<dbReference type="InterPro" id="IPR011877">
    <property type="entry name" value="Ribokinase"/>
</dbReference>
<comment type="similarity">
    <text evidence="9">Belongs to the carbohydrate kinase PfkB family. Ribokinase subfamily.</text>
</comment>
<dbReference type="HAMAP" id="MF_01987">
    <property type="entry name" value="Ribokinase"/>
    <property type="match status" value="1"/>
</dbReference>
<dbReference type="GO" id="GO:0005524">
    <property type="term" value="F:ATP binding"/>
    <property type="evidence" value="ECO:0007669"/>
    <property type="project" value="UniProtKB-UniRule"/>
</dbReference>
<comment type="caution">
    <text evidence="11">The sequence shown here is derived from an EMBL/GenBank/DDBJ whole genome shotgun (WGS) entry which is preliminary data.</text>
</comment>
<evidence type="ECO:0000256" key="9">
    <source>
        <dbReference type="HAMAP-Rule" id="MF_01987"/>
    </source>
</evidence>
<dbReference type="Gene3D" id="3.40.1190.20">
    <property type="match status" value="1"/>
</dbReference>
<feature type="binding site" evidence="9">
    <location>
        <position position="180"/>
    </location>
    <ligand>
        <name>ATP</name>
        <dbReference type="ChEBI" id="CHEBI:30616"/>
    </ligand>
</feature>
<keyword evidence="4 9" id="KW-0418">Kinase</keyword>
<feature type="domain" description="Carbohydrate kinase PfkB" evidence="10">
    <location>
        <begin position="6"/>
        <end position="279"/>
    </location>
</feature>
<comment type="subunit">
    <text evidence="9">Homodimer.</text>
</comment>
<dbReference type="InterPro" id="IPR011611">
    <property type="entry name" value="PfkB_dom"/>
</dbReference>
<evidence type="ECO:0000256" key="8">
    <source>
        <dbReference type="ARBA" id="ARBA00023277"/>
    </source>
</evidence>
<feature type="binding site" evidence="9">
    <location>
        <position position="270"/>
    </location>
    <ligand>
        <name>K(+)</name>
        <dbReference type="ChEBI" id="CHEBI:29103"/>
    </ligand>
</feature>
<organism evidence="11 12">
    <name type="scientific">Paracoccus limosus</name>
    <dbReference type="NCBI Taxonomy" id="913252"/>
    <lineage>
        <taxon>Bacteria</taxon>
        <taxon>Pseudomonadati</taxon>
        <taxon>Pseudomonadota</taxon>
        <taxon>Alphaproteobacteria</taxon>
        <taxon>Rhodobacterales</taxon>
        <taxon>Paracoccaceae</taxon>
        <taxon>Paracoccus</taxon>
    </lineage>
</organism>
<keyword evidence="9" id="KW-0963">Cytoplasm</keyword>
<dbReference type="SUPFAM" id="SSF53613">
    <property type="entry name" value="Ribokinase-like"/>
    <property type="match status" value="1"/>
</dbReference>
<feature type="binding site" evidence="9">
    <location>
        <position position="137"/>
    </location>
    <ligand>
        <name>substrate</name>
    </ligand>
</feature>
<feature type="binding site" evidence="9">
    <location>
        <position position="231"/>
    </location>
    <ligand>
        <name>K(+)</name>
        <dbReference type="ChEBI" id="CHEBI:29103"/>
    </ligand>
</feature>
<dbReference type="PRINTS" id="PR00990">
    <property type="entry name" value="RIBOKINASE"/>
</dbReference>
<dbReference type="InterPro" id="IPR029056">
    <property type="entry name" value="Ribokinase-like"/>
</dbReference>
<feature type="active site" description="Proton acceptor" evidence="9">
    <location>
        <position position="237"/>
    </location>
</feature>
<evidence type="ECO:0000256" key="6">
    <source>
        <dbReference type="ARBA" id="ARBA00022842"/>
    </source>
</evidence>
<dbReference type="InterPro" id="IPR002139">
    <property type="entry name" value="Ribo/fructo_kinase"/>
</dbReference>
<keyword evidence="1 9" id="KW-0808">Transferase</keyword>
<comment type="activity regulation">
    <text evidence="9">Activated by a monovalent cation that binds near, but not in, the active site. The most likely occupant of the site in vivo is potassium. Ion binding induces a conformational change that may alter substrate affinity.</text>
</comment>
<evidence type="ECO:0000256" key="7">
    <source>
        <dbReference type="ARBA" id="ARBA00022958"/>
    </source>
</evidence>
<dbReference type="PANTHER" id="PTHR10584">
    <property type="entry name" value="SUGAR KINASE"/>
    <property type="match status" value="1"/>
</dbReference>
<keyword evidence="3 9" id="KW-0547">Nucleotide-binding</keyword>
<feature type="binding site" evidence="9">
    <location>
        <position position="272"/>
    </location>
    <ligand>
        <name>K(+)</name>
        <dbReference type="ChEBI" id="CHEBI:29103"/>
    </ligand>
</feature>
<feature type="binding site" evidence="9">
    <location>
        <position position="267"/>
    </location>
    <ligand>
        <name>K(+)</name>
        <dbReference type="ChEBI" id="CHEBI:29103"/>
    </ligand>
</feature>